<feature type="region of interest" description="Disordered" evidence="1">
    <location>
        <begin position="50"/>
        <end position="110"/>
    </location>
</feature>
<name>A0ABP0YMY0_9ROSI</name>
<evidence type="ECO:0000256" key="1">
    <source>
        <dbReference type="SAM" id="MobiDB-lite"/>
    </source>
</evidence>
<accession>A0ABP0YMY0</accession>
<proteinExistence type="predicted"/>
<keyword evidence="3" id="KW-1185">Reference proteome</keyword>
<evidence type="ECO:0000313" key="3">
    <source>
        <dbReference type="Proteomes" id="UP001642487"/>
    </source>
</evidence>
<feature type="compositionally biased region" description="Low complexity" evidence="1">
    <location>
        <begin position="97"/>
        <end position="106"/>
    </location>
</feature>
<sequence>MNMMKPPKQASESYLSTTGCWHLTFSFSKLSFLAESRRFWKKLKMEEQTGGTKPIKCNDDQKRQKYGSDGAGFSTGELPIGNSDAPPHPEDEDSHISTSEDSGSSGEETRLSGLAESLQILTKSLLNAEMEIFKAMEVIRLEEEKRTLESEAEMTRMLLQCQLHIASFLSARQSPNNRKRKRVQEEDSSSSVSLERNGALLLSLIQLNMITF</sequence>
<evidence type="ECO:0000313" key="2">
    <source>
        <dbReference type="EMBL" id="CAK9320891.1"/>
    </source>
</evidence>
<gene>
    <name evidence="2" type="ORF">CITCOLO1_LOCUS12947</name>
</gene>
<protein>
    <submittedName>
        <fullName evidence="2">Uncharacterized protein</fullName>
    </submittedName>
</protein>
<dbReference type="Proteomes" id="UP001642487">
    <property type="component" value="Chromosome 4"/>
</dbReference>
<reference evidence="2 3" key="1">
    <citation type="submission" date="2024-03" db="EMBL/GenBank/DDBJ databases">
        <authorList>
            <person name="Gkanogiannis A."/>
            <person name="Becerra Lopez-Lavalle L."/>
        </authorList>
    </citation>
    <scope>NUCLEOTIDE SEQUENCE [LARGE SCALE GENOMIC DNA]</scope>
</reference>
<dbReference type="EMBL" id="OZ021738">
    <property type="protein sequence ID" value="CAK9320891.1"/>
    <property type="molecule type" value="Genomic_DNA"/>
</dbReference>
<organism evidence="2 3">
    <name type="scientific">Citrullus colocynthis</name>
    <name type="common">colocynth</name>
    <dbReference type="NCBI Taxonomy" id="252529"/>
    <lineage>
        <taxon>Eukaryota</taxon>
        <taxon>Viridiplantae</taxon>
        <taxon>Streptophyta</taxon>
        <taxon>Embryophyta</taxon>
        <taxon>Tracheophyta</taxon>
        <taxon>Spermatophyta</taxon>
        <taxon>Magnoliopsida</taxon>
        <taxon>eudicotyledons</taxon>
        <taxon>Gunneridae</taxon>
        <taxon>Pentapetalae</taxon>
        <taxon>rosids</taxon>
        <taxon>fabids</taxon>
        <taxon>Cucurbitales</taxon>
        <taxon>Cucurbitaceae</taxon>
        <taxon>Benincaseae</taxon>
        <taxon>Citrullus</taxon>
    </lineage>
</organism>